<protein>
    <submittedName>
        <fullName evidence="1">Uncharacterized protein</fullName>
    </submittedName>
</protein>
<name>A0A443HY99_BYSSP</name>
<accession>A0A443HY99</accession>
<dbReference type="RefSeq" id="XP_028486369.1">
    <property type="nucleotide sequence ID" value="XM_028633444.1"/>
</dbReference>
<evidence type="ECO:0000313" key="1">
    <source>
        <dbReference type="EMBL" id="RWQ96724.1"/>
    </source>
</evidence>
<dbReference type="STRING" id="264951.A0A443HY99"/>
<sequence>MTATSRIPLIRFSPSSSPRKRKMLLDDEKISEILRDLDDEDVTVQKLKAFLNDAEQLTQQLTPSKKARLGAQIIQASSLENLSHVVQMFSLEYLEDEPYIWRVPEGSDVRLSDEAEALLTRMRRASFWGDRGSADGLSRTLIDIVLFDRMDAHQEELAARKLSIRGEVPLEAVISSENEIIVVGNADYALGYDPVIPMNSKGFESISVVVEAKRETSETQAVGIAQAVAYMVGIRQKRMNLRKPKSIVHITTYGMVSDGIYWTFLRLDGKRLQVSSSLRISDPDQHSSVYKFVDDIVRSTISLSPHTNPQRCFPATQERWLNNIEPPIFGRPAPTMQQLLESPEKDFISPAEDYDNIELQDIE</sequence>
<dbReference type="EMBL" id="RCNU01000003">
    <property type="protein sequence ID" value="RWQ96724.1"/>
    <property type="molecule type" value="Genomic_DNA"/>
</dbReference>
<gene>
    <name evidence="1" type="ORF">C8Q69DRAFT_518564</name>
</gene>
<proteinExistence type="predicted"/>
<comment type="caution">
    <text evidence="1">The sequence shown here is derived from an EMBL/GenBank/DDBJ whole genome shotgun (WGS) entry which is preliminary data.</text>
</comment>
<dbReference type="GeneID" id="39602721"/>
<dbReference type="AlphaFoldDB" id="A0A443HY99"/>
<evidence type="ECO:0000313" key="2">
    <source>
        <dbReference type="Proteomes" id="UP000283841"/>
    </source>
</evidence>
<keyword evidence="2" id="KW-1185">Reference proteome</keyword>
<dbReference type="Proteomes" id="UP000283841">
    <property type="component" value="Unassembled WGS sequence"/>
</dbReference>
<dbReference type="VEuPathDB" id="FungiDB:C8Q69DRAFT_518564"/>
<organism evidence="1 2">
    <name type="scientific">Byssochlamys spectabilis</name>
    <name type="common">Paecilomyces variotii</name>
    <dbReference type="NCBI Taxonomy" id="264951"/>
    <lineage>
        <taxon>Eukaryota</taxon>
        <taxon>Fungi</taxon>
        <taxon>Dikarya</taxon>
        <taxon>Ascomycota</taxon>
        <taxon>Pezizomycotina</taxon>
        <taxon>Eurotiomycetes</taxon>
        <taxon>Eurotiomycetidae</taxon>
        <taxon>Eurotiales</taxon>
        <taxon>Thermoascaceae</taxon>
        <taxon>Paecilomyces</taxon>
    </lineage>
</organism>
<reference evidence="1 2" key="1">
    <citation type="journal article" date="2018" name="Front. Microbiol.">
        <title>Genomic and genetic insights into a cosmopolitan fungus, Paecilomyces variotii (Eurotiales).</title>
        <authorList>
            <person name="Urquhart A.S."/>
            <person name="Mondo S.J."/>
            <person name="Makela M.R."/>
            <person name="Hane J.K."/>
            <person name="Wiebenga A."/>
            <person name="He G."/>
            <person name="Mihaltcheva S."/>
            <person name="Pangilinan J."/>
            <person name="Lipzen A."/>
            <person name="Barry K."/>
            <person name="de Vries R.P."/>
            <person name="Grigoriev I.V."/>
            <person name="Idnurm A."/>
        </authorList>
    </citation>
    <scope>NUCLEOTIDE SEQUENCE [LARGE SCALE GENOMIC DNA]</scope>
    <source>
        <strain evidence="1 2">CBS 101075</strain>
    </source>
</reference>